<dbReference type="PROSITE" id="PS51257">
    <property type="entry name" value="PROKAR_LIPOPROTEIN"/>
    <property type="match status" value="1"/>
</dbReference>
<comment type="similarity">
    <text evidence="1">Belongs to the sulfotransferase 1 family.</text>
</comment>
<protein>
    <recommendedName>
        <fullName evidence="1">Sulfotransferase</fullName>
        <ecNumber evidence="1">2.8.2.-</ecNumber>
    </recommendedName>
</protein>
<dbReference type="GO" id="GO:0008146">
    <property type="term" value="F:sulfotransferase activity"/>
    <property type="evidence" value="ECO:0007669"/>
    <property type="project" value="InterPro"/>
</dbReference>
<proteinExistence type="inferred from homology"/>
<feature type="signal peptide" evidence="3">
    <location>
        <begin position="1"/>
        <end position="27"/>
    </location>
</feature>
<evidence type="ECO:0000256" key="3">
    <source>
        <dbReference type="SAM" id="SignalP"/>
    </source>
</evidence>
<feature type="domain" description="Sulfotransferase" evidence="4">
    <location>
        <begin position="195"/>
        <end position="314"/>
    </location>
</feature>
<dbReference type="SUPFAM" id="SSF52540">
    <property type="entry name" value="P-loop containing nucleoside triphosphate hydrolases"/>
    <property type="match status" value="1"/>
</dbReference>
<accession>A0AAW1SSU2</accession>
<dbReference type="Proteomes" id="UP001485043">
    <property type="component" value="Unassembled WGS sequence"/>
</dbReference>
<keyword evidence="6" id="KW-1185">Reference proteome</keyword>
<dbReference type="AlphaFoldDB" id="A0AAW1SSU2"/>
<dbReference type="EMBL" id="JALJOV010001114">
    <property type="protein sequence ID" value="KAK9854190.1"/>
    <property type="molecule type" value="Genomic_DNA"/>
</dbReference>
<dbReference type="Pfam" id="PF00685">
    <property type="entry name" value="Sulfotransfer_1"/>
    <property type="match status" value="1"/>
</dbReference>
<evidence type="ECO:0000313" key="5">
    <source>
        <dbReference type="EMBL" id="KAK9854190.1"/>
    </source>
</evidence>
<dbReference type="InterPro" id="IPR000863">
    <property type="entry name" value="Sulfotransferase_dom"/>
</dbReference>
<evidence type="ECO:0000256" key="1">
    <source>
        <dbReference type="RuleBase" id="RU361155"/>
    </source>
</evidence>
<keyword evidence="3" id="KW-0732">Signal</keyword>
<dbReference type="EC" id="2.8.2.-" evidence="1"/>
<sequence>MPIAIRKQGRLLVLAFVVLVSCDCARADLKLQQFSTDQIKKCPASGRVKPPDAQRVNINGLPFSGAPWLKGLLEQVLAGACTTPAYKDHCKAKDPCVEHLGYLHCTYFGSNLVVPFQYNNSAVRRGWFQSGPGWPYSIDRSFIHDCLRLEVPIDADACKRMPTTKRLAFDHTTTLMLQVDWQAAAGAAGQEVLTEIWGLTGRYVHLVRDPRDMVYAWALNETKGQNLDKAHELIRQQAKLAVGWWTWWHYWYSKRVSHYMEVLVVRYEDLVQHPYRELSRLSNFLGLCVVDDQMKKIAAQVRKAGSQEGPIGEYMQALPPDILEFFNASMYRHLPKETVKHYLGNWKPPPRTRKAAKSSRNSKAGRRRERRADELQADHAATQKQFEAEAALIKEKMISGNGIPDV</sequence>
<feature type="region of interest" description="Disordered" evidence="2">
    <location>
        <begin position="342"/>
        <end position="382"/>
    </location>
</feature>
<reference evidence="5 6" key="1">
    <citation type="journal article" date="2024" name="Nat. Commun.">
        <title>Phylogenomics reveals the evolutionary origins of lichenization in chlorophyte algae.</title>
        <authorList>
            <person name="Puginier C."/>
            <person name="Libourel C."/>
            <person name="Otte J."/>
            <person name="Skaloud P."/>
            <person name="Haon M."/>
            <person name="Grisel S."/>
            <person name="Petersen M."/>
            <person name="Berrin J.G."/>
            <person name="Delaux P.M."/>
            <person name="Dal Grande F."/>
            <person name="Keller J."/>
        </authorList>
    </citation>
    <scope>NUCLEOTIDE SEQUENCE [LARGE SCALE GENOMIC DNA]</scope>
    <source>
        <strain evidence="5 6">SAG 2523</strain>
    </source>
</reference>
<evidence type="ECO:0000313" key="6">
    <source>
        <dbReference type="Proteomes" id="UP001485043"/>
    </source>
</evidence>
<name>A0AAW1SSU2_9CHLO</name>
<dbReference type="InterPro" id="IPR027417">
    <property type="entry name" value="P-loop_NTPase"/>
</dbReference>
<comment type="caution">
    <text evidence="5">The sequence shown here is derived from an EMBL/GenBank/DDBJ whole genome shotgun (WGS) entry which is preliminary data.</text>
</comment>
<keyword evidence="1" id="KW-0808">Transferase</keyword>
<feature type="chain" id="PRO_5043844837" description="Sulfotransferase" evidence="3">
    <location>
        <begin position="28"/>
        <end position="406"/>
    </location>
</feature>
<evidence type="ECO:0000259" key="4">
    <source>
        <dbReference type="Pfam" id="PF00685"/>
    </source>
</evidence>
<dbReference type="Gene3D" id="3.40.50.300">
    <property type="entry name" value="P-loop containing nucleotide triphosphate hydrolases"/>
    <property type="match status" value="1"/>
</dbReference>
<organism evidence="5 6">
    <name type="scientific">Apatococcus fuscideae</name>
    <dbReference type="NCBI Taxonomy" id="2026836"/>
    <lineage>
        <taxon>Eukaryota</taxon>
        <taxon>Viridiplantae</taxon>
        <taxon>Chlorophyta</taxon>
        <taxon>core chlorophytes</taxon>
        <taxon>Trebouxiophyceae</taxon>
        <taxon>Chlorellales</taxon>
        <taxon>Chlorellaceae</taxon>
        <taxon>Apatococcus</taxon>
    </lineage>
</organism>
<gene>
    <name evidence="5" type="ORF">WJX84_010528</name>
</gene>
<evidence type="ECO:0000256" key="2">
    <source>
        <dbReference type="SAM" id="MobiDB-lite"/>
    </source>
</evidence>